<proteinExistence type="predicted"/>
<dbReference type="OrthoDB" id="5873834at2759"/>
<accession>A0A448XHA7</accession>
<dbReference type="AlphaFoldDB" id="A0A448XHA7"/>
<keyword evidence="2" id="KW-0812">Transmembrane</keyword>
<sequence length="373" mass="39997">MNPSYKSQSRNDRLFCSDSPSLLIASQLTACLISRPAIHRLLSLLFLAGLVVAGGIFLVQYIDDGGEPGSSDSAGDRLPRGLTLSRLLPRQSLEHGFLRAYTRCFGLLHFEVVTRGGDALSDIKPLSAGVRIATPGTLSLNLVPSETRHDSSGLGIVKSQTRTDALGLELLTSGIPSGRQWIADNGEVEDDEEQGSTEGEERGRRGGAGGGRGVGEVSEEESEIASPVATATATRGLGVDFPESQSHLRQLHESLLSITQDTVFLRQDHMSRADSVHTSIASGSGGGDQRVMRSTASIRLLASSSGLFWLDAFRDWLLRIQAAFDFDRRLGRITEAGECRPEASMDAIIGLHLIVQANPGVEMSRVCGTNIFI</sequence>
<keyword evidence="4" id="KW-1185">Reference proteome</keyword>
<dbReference type="Proteomes" id="UP000784294">
    <property type="component" value="Unassembled WGS sequence"/>
</dbReference>
<feature type="transmembrane region" description="Helical" evidence="2">
    <location>
        <begin position="41"/>
        <end position="62"/>
    </location>
</feature>
<gene>
    <name evidence="3" type="ORF">PXEA_LOCUS30213</name>
</gene>
<keyword evidence="2" id="KW-0472">Membrane</keyword>
<protein>
    <submittedName>
        <fullName evidence="3">Uncharacterized protein</fullName>
    </submittedName>
</protein>
<evidence type="ECO:0000256" key="1">
    <source>
        <dbReference type="SAM" id="MobiDB-lite"/>
    </source>
</evidence>
<evidence type="ECO:0000313" key="4">
    <source>
        <dbReference type="Proteomes" id="UP000784294"/>
    </source>
</evidence>
<evidence type="ECO:0000256" key="2">
    <source>
        <dbReference type="SAM" id="Phobius"/>
    </source>
</evidence>
<reference evidence="3" key="1">
    <citation type="submission" date="2018-11" db="EMBL/GenBank/DDBJ databases">
        <authorList>
            <consortium name="Pathogen Informatics"/>
        </authorList>
    </citation>
    <scope>NUCLEOTIDE SEQUENCE</scope>
</reference>
<name>A0A448XHA7_9PLAT</name>
<keyword evidence="2" id="KW-1133">Transmembrane helix</keyword>
<dbReference type="EMBL" id="CAAALY010253142">
    <property type="protein sequence ID" value="VEL36773.1"/>
    <property type="molecule type" value="Genomic_DNA"/>
</dbReference>
<feature type="region of interest" description="Disordered" evidence="1">
    <location>
        <begin position="186"/>
        <end position="229"/>
    </location>
</feature>
<comment type="caution">
    <text evidence="3">The sequence shown here is derived from an EMBL/GenBank/DDBJ whole genome shotgun (WGS) entry which is preliminary data.</text>
</comment>
<organism evidence="3 4">
    <name type="scientific">Protopolystoma xenopodis</name>
    <dbReference type="NCBI Taxonomy" id="117903"/>
    <lineage>
        <taxon>Eukaryota</taxon>
        <taxon>Metazoa</taxon>
        <taxon>Spiralia</taxon>
        <taxon>Lophotrochozoa</taxon>
        <taxon>Platyhelminthes</taxon>
        <taxon>Monogenea</taxon>
        <taxon>Polyopisthocotylea</taxon>
        <taxon>Polystomatidea</taxon>
        <taxon>Polystomatidae</taxon>
        <taxon>Protopolystoma</taxon>
    </lineage>
</organism>
<evidence type="ECO:0000313" key="3">
    <source>
        <dbReference type="EMBL" id="VEL36773.1"/>
    </source>
</evidence>
<feature type="compositionally biased region" description="Acidic residues" evidence="1">
    <location>
        <begin position="186"/>
        <end position="195"/>
    </location>
</feature>